<dbReference type="InterPro" id="IPR050734">
    <property type="entry name" value="PIH1/Kintoun_subfamily"/>
</dbReference>
<evidence type="ECO:0000259" key="6">
    <source>
        <dbReference type="Pfam" id="PF18201"/>
    </source>
</evidence>
<comment type="function">
    <text evidence="3">Required for cytoplasmic pre-assembly of axonemal dyneins, thereby playing a central role in motility in cilia and flagella. Involved in pre-assembly of dynein arm complexes in the cytoplasm before intraflagellar transport loads them for the ciliary compartment.</text>
</comment>
<feature type="compositionally biased region" description="Basic and acidic residues" evidence="4">
    <location>
        <begin position="221"/>
        <end position="234"/>
    </location>
</feature>
<feature type="compositionally biased region" description="Basic residues" evidence="4">
    <location>
        <begin position="594"/>
        <end position="604"/>
    </location>
</feature>
<dbReference type="PANTHER" id="PTHR22997:SF3">
    <property type="entry name" value="PROTEIN KINTOUN"/>
    <property type="match status" value="1"/>
</dbReference>
<feature type="region of interest" description="Disordered" evidence="4">
    <location>
        <begin position="192"/>
        <end position="284"/>
    </location>
</feature>
<dbReference type="HAMAP" id="MF_03069">
    <property type="entry name" value="Kintoun"/>
    <property type="match status" value="1"/>
</dbReference>
<keyword evidence="1 3" id="KW-0963">Cytoplasm</keyword>
<feature type="compositionally biased region" description="Low complexity" evidence="4">
    <location>
        <begin position="734"/>
        <end position="747"/>
    </location>
</feature>
<feature type="compositionally biased region" description="Acidic residues" evidence="4">
    <location>
        <begin position="611"/>
        <end position="621"/>
    </location>
</feature>
<dbReference type="GO" id="GO:0120293">
    <property type="term" value="C:dynein axonemal particle"/>
    <property type="evidence" value="ECO:0007669"/>
    <property type="project" value="UniProtKB-SubCell"/>
</dbReference>
<keyword evidence="8" id="KW-1185">Reference proteome</keyword>
<dbReference type="GO" id="GO:0060285">
    <property type="term" value="P:cilium-dependent cell motility"/>
    <property type="evidence" value="ECO:0007669"/>
    <property type="project" value="UniProtKB-UniRule"/>
</dbReference>
<dbReference type="AlphaFoldDB" id="A0AAV4EB53"/>
<dbReference type="Pfam" id="PF08190">
    <property type="entry name" value="PIH1"/>
    <property type="match status" value="1"/>
</dbReference>
<dbReference type="Proteomes" id="UP000762676">
    <property type="component" value="Unassembled WGS sequence"/>
</dbReference>
<feature type="compositionally biased region" description="Basic and acidic residues" evidence="4">
    <location>
        <begin position="582"/>
        <end position="593"/>
    </location>
</feature>
<evidence type="ECO:0000259" key="5">
    <source>
        <dbReference type="Pfam" id="PF08190"/>
    </source>
</evidence>
<feature type="domain" description="PIH1 N-terminal" evidence="5">
    <location>
        <begin position="40"/>
        <end position="202"/>
    </location>
</feature>
<evidence type="ECO:0000313" key="7">
    <source>
        <dbReference type="EMBL" id="GFR57843.1"/>
    </source>
</evidence>
<dbReference type="PANTHER" id="PTHR22997">
    <property type="entry name" value="PIH1 DOMAIN-CONTAINING PROTEIN 1"/>
    <property type="match status" value="1"/>
</dbReference>
<dbReference type="InterPro" id="IPR034727">
    <property type="entry name" value="Kintoun"/>
</dbReference>
<feature type="region of interest" description="Disordered" evidence="4">
    <location>
        <begin position="404"/>
        <end position="426"/>
    </location>
</feature>
<dbReference type="Pfam" id="PF18201">
    <property type="entry name" value="PIH1_CS"/>
    <property type="match status" value="1"/>
</dbReference>
<accession>A0AAV4EB53</accession>
<feature type="compositionally biased region" description="Basic and acidic residues" evidence="4">
    <location>
        <begin position="241"/>
        <end position="257"/>
    </location>
</feature>
<dbReference type="GO" id="GO:0070286">
    <property type="term" value="P:axonemal dynein complex assembly"/>
    <property type="evidence" value="ECO:0007669"/>
    <property type="project" value="UniProtKB-UniRule"/>
</dbReference>
<dbReference type="InterPro" id="IPR008978">
    <property type="entry name" value="HSP20-like_chaperone"/>
</dbReference>
<evidence type="ECO:0000256" key="1">
    <source>
        <dbReference type="ARBA" id="ARBA00022490"/>
    </source>
</evidence>
<comment type="similarity">
    <text evidence="3">Belongs to the PIH1 family. Kintoun subfamily.</text>
</comment>
<dbReference type="InterPro" id="IPR041442">
    <property type="entry name" value="PIH1D1/2/3_CS-like"/>
</dbReference>
<feature type="compositionally biased region" description="Basic and acidic residues" evidence="4">
    <location>
        <begin position="196"/>
        <end position="209"/>
    </location>
</feature>
<proteinExistence type="inferred from homology"/>
<feature type="region of interest" description="Disordered" evidence="4">
    <location>
        <begin position="559"/>
        <end position="823"/>
    </location>
</feature>
<feature type="compositionally biased region" description="Polar residues" evidence="4">
    <location>
        <begin position="806"/>
        <end position="823"/>
    </location>
</feature>
<feature type="domain" description="PIH1D1/2/3 CS-like" evidence="6">
    <location>
        <begin position="255"/>
        <end position="355"/>
    </location>
</feature>
<organism evidence="7 8">
    <name type="scientific">Elysia marginata</name>
    <dbReference type="NCBI Taxonomy" id="1093978"/>
    <lineage>
        <taxon>Eukaryota</taxon>
        <taxon>Metazoa</taxon>
        <taxon>Spiralia</taxon>
        <taxon>Lophotrochozoa</taxon>
        <taxon>Mollusca</taxon>
        <taxon>Gastropoda</taxon>
        <taxon>Heterobranchia</taxon>
        <taxon>Euthyneura</taxon>
        <taxon>Panpulmonata</taxon>
        <taxon>Sacoglossa</taxon>
        <taxon>Placobranchoidea</taxon>
        <taxon>Plakobranchidae</taxon>
        <taxon>Elysia</taxon>
    </lineage>
</organism>
<dbReference type="Gene3D" id="2.60.40.790">
    <property type="match status" value="1"/>
</dbReference>
<evidence type="ECO:0000256" key="3">
    <source>
        <dbReference type="HAMAP-Rule" id="MF_03069"/>
    </source>
</evidence>
<dbReference type="EMBL" id="BMAT01000025">
    <property type="protein sequence ID" value="GFR57843.1"/>
    <property type="molecule type" value="Genomic_DNA"/>
</dbReference>
<evidence type="ECO:0000256" key="2">
    <source>
        <dbReference type="ARBA" id="ARBA00024190"/>
    </source>
</evidence>
<evidence type="ECO:0000313" key="8">
    <source>
        <dbReference type="Proteomes" id="UP000762676"/>
    </source>
</evidence>
<evidence type="ECO:0000256" key="4">
    <source>
        <dbReference type="SAM" id="MobiDB-lite"/>
    </source>
</evidence>
<name>A0AAV4EB53_9GAST</name>
<comment type="subcellular location">
    <subcellularLocation>
        <location evidence="3">Cytoplasm</location>
    </subcellularLocation>
    <subcellularLocation>
        <location evidence="2">Dynein axonemal particle</location>
    </subcellularLocation>
</comment>
<feature type="compositionally biased region" description="Basic and acidic residues" evidence="4">
    <location>
        <begin position="890"/>
        <end position="903"/>
    </location>
</feature>
<comment type="caution">
    <text evidence="7">The sequence shown here is derived from an EMBL/GenBank/DDBJ whole genome shotgun (WGS) entry which is preliminary data.</text>
</comment>
<feature type="region of interest" description="Disordered" evidence="4">
    <location>
        <begin position="839"/>
        <end position="935"/>
    </location>
</feature>
<dbReference type="InterPro" id="IPR012981">
    <property type="entry name" value="PIH1_N"/>
</dbReference>
<gene>
    <name evidence="7" type="ORF">ElyMa_000012800</name>
</gene>
<feature type="compositionally biased region" description="Acidic residues" evidence="4">
    <location>
        <begin position="796"/>
        <end position="805"/>
    </location>
</feature>
<reference evidence="7 8" key="1">
    <citation type="journal article" date="2021" name="Elife">
        <title>Chloroplast acquisition without the gene transfer in kleptoplastic sea slugs, Plakobranchus ocellatus.</title>
        <authorList>
            <person name="Maeda T."/>
            <person name="Takahashi S."/>
            <person name="Yoshida T."/>
            <person name="Shimamura S."/>
            <person name="Takaki Y."/>
            <person name="Nagai Y."/>
            <person name="Toyoda A."/>
            <person name="Suzuki Y."/>
            <person name="Arimoto A."/>
            <person name="Ishii H."/>
            <person name="Satoh N."/>
            <person name="Nishiyama T."/>
            <person name="Hasebe M."/>
            <person name="Maruyama T."/>
            <person name="Minagawa J."/>
            <person name="Obokata J."/>
            <person name="Shigenobu S."/>
        </authorList>
    </citation>
    <scope>NUCLEOTIDE SEQUENCE [LARGE SCALE GENOMIC DNA]</scope>
</reference>
<feature type="compositionally biased region" description="Polar residues" evidence="4">
    <location>
        <begin position="699"/>
        <end position="709"/>
    </location>
</feature>
<sequence>METERVFDGLDLSQDEVKRLGNALKDENFRKMLIEYAEEISDPENKRKAEEEIAMMEQERGMNVQFIHPEPGYVLKTAVDGTVKAFINICQNDKIDKPKAKRQLGPDGKSGLMWQIPHSFSPPKDDYDKSNKQCKVFDVVFHPDTYRMAMKNERFCKLVEDTAIDGIENQFGVKLDRQNIKRPKLKFKGTPTATVIRERIPDAEKKPADPDNVLNQCPYPYDDKSSSEKAKENKLTNGQSAEKKIAESVKESSKFTEPKYTITHRSQVDMSEYRNSPDAKTSTRPTELSVKIELPLLKSAAQANLEIYEKHLMLESVAPAAYKLDLKLPFPVDEDKGSAKFDKSRKTLTITLPVIPLETPPIPFATNMDSKTTDEINGQDVNSNHAPLIEVLDEKLNDNAEQINSTPGHLDNSNRKSCKDSGQVKTKPKFPDNVKWQLPDYQFSQDNETLTFILKVHNAESSSVDVHFSSSPSAVNLRFLSVGAGLFPVYYSLHLEFACGCHISADNSTVDVSNENLVFLFLKNKSSRGMWNNFKAGMDPDCLKDKQFLTETNLQQELSRISKESEMPLQAEPTPELSVIEMNEKKLTIDIKPPKSKKNKRKSRKDSASSQEDEGEEEYDDSAPSSAEIQVIHKHPTPKNLHSILKQRTVSESSEDLSHGYVDLPDSPRSEGEEQLSSSGGLRKHRSVSFNSHVDHTSFKSSASVSSMTPALKSKRRRQRKREERLKRGARTNSEGGTSSSEECSSGKAGFSLSEGEEEDRTISGNKAGLSRSLSDPGAGANAPPFTLSPIADKREEEDEVEESCSTDGQSAPSDICQEQSKAISQPCTNRVLDFRTISSESKASTVPGDFQNAAEKDEGGYGDVPNSQNLVKGELKGKGKASGEGGSKVGDKNKRIVSEIKSKLASSNGKSKGGGDNGECGHDVDDSDDDDFVDAVSSITNDVTSMSCNDTSKIKEQNATGEVVDPDKNKEKADAVDTLLSWQEGTTGIEHRTECAFKFSNSVMFDLDVD</sequence>
<protein>
    <recommendedName>
        <fullName evidence="3">Protein kintoun</fullName>
    </recommendedName>
    <alternativeName>
        <fullName evidence="3">Dynein assembly factor 2, axonemal homolog</fullName>
    </alternativeName>
</protein>